<feature type="region of interest" description="Disordered" evidence="1">
    <location>
        <begin position="66"/>
        <end position="359"/>
    </location>
</feature>
<proteinExistence type="predicted"/>
<dbReference type="EMBL" id="JROU02000621">
    <property type="protein sequence ID" value="OEH78776.1"/>
    <property type="molecule type" value="Genomic_DNA"/>
</dbReference>
<dbReference type="VEuPathDB" id="ToxoDB:cyc_00182"/>
<organism evidence="2 3">
    <name type="scientific">Cyclospora cayetanensis</name>
    <dbReference type="NCBI Taxonomy" id="88456"/>
    <lineage>
        <taxon>Eukaryota</taxon>
        <taxon>Sar</taxon>
        <taxon>Alveolata</taxon>
        <taxon>Apicomplexa</taxon>
        <taxon>Conoidasida</taxon>
        <taxon>Coccidia</taxon>
        <taxon>Eucoccidiorida</taxon>
        <taxon>Eimeriorina</taxon>
        <taxon>Eimeriidae</taxon>
        <taxon>Cyclospora</taxon>
    </lineage>
</organism>
<evidence type="ECO:0000256" key="1">
    <source>
        <dbReference type="SAM" id="MobiDB-lite"/>
    </source>
</evidence>
<evidence type="ECO:0000313" key="2">
    <source>
        <dbReference type="EMBL" id="OEH78776.1"/>
    </source>
</evidence>
<protein>
    <submittedName>
        <fullName evidence="2">Uncharacterized protein</fullName>
    </submittedName>
</protein>
<name>A0A1D3D5R5_9EIME</name>
<feature type="compositionally biased region" description="Basic and acidic residues" evidence="1">
    <location>
        <begin position="233"/>
        <end position="248"/>
    </location>
</feature>
<comment type="caution">
    <text evidence="2">The sequence shown here is derived from an EMBL/GenBank/DDBJ whole genome shotgun (WGS) entry which is preliminary data.</text>
</comment>
<feature type="compositionally biased region" description="Low complexity" evidence="1">
    <location>
        <begin position="261"/>
        <end position="278"/>
    </location>
</feature>
<dbReference type="Proteomes" id="UP000095192">
    <property type="component" value="Unassembled WGS sequence"/>
</dbReference>
<feature type="compositionally biased region" description="Basic and acidic residues" evidence="1">
    <location>
        <begin position="116"/>
        <end position="126"/>
    </location>
</feature>
<dbReference type="InParanoid" id="A0A1D3D5R5"/>
<reference evidence="2 3" key="1">
    <citation type="journal article" date="2016" name="BMC Genomics">
        <title>Comparative genomics reveals Cyclospora cayetanensis possesses coccidia-like metabolism and invasion components but unique surface antigens.</title>
        <authorList>
            <person name="Liu S."/>
            <person name="Wang L."/>
            <person name="Zheng H."/>
            <person name="Xu Z."/>
            <person name="Roellig D.M."/>
            <person name="Li N."/>
            <person name="Frace M.A."/>
            <person name="Tang K."/>
            <person name="Arrowood M.J."/>
            <person name="Moss D.M."/>
            <person name="Zhang L."/>
            <person name="Feng Y."/>
            <person name="Xiao L."/>
        </authorList>
    </citation>
    <scope>NUCLEOTIDE SEQUENCE [LARGE SCALE GENOMIC DNA]</scope>
    <source>
        <strain evidence="2 3">CHN_HEN01</strain>
    </source>
</reference>
<feature type="compositionally biased region" description="Basic residues" evidence="1">
    <location>
        <begin position="102"/>
        <end position="115"/>
    </location>
</feature>
<dbReference type="AlphaFoldDB" id="A0A1D3D5R5"/>
<feature type="compositionally biased region" description="Polar residues" evidence="1">
    <location>
        <begin position="287"/>
        <end position="301"/>
    </location>
</feature>
<sequence length="640" mass="70255">MALCQKFSGSTQRERLDHVSRQGRHAMKYFPCFLVFVLGLGLHVLCTIEERNDIPILEDVSQLNGEGATVTTPPTSNAEAPKLSDDKLSRGADSRAPGGSRERRRRRHSRGHRNKMQQELKQRIETRAQQGNQDQQQPSSETSEGEGTSGTGESSGSDGIPRPADDRGVDTYNLSSHFLDNIRHQQPYSPQQGKDAPTSEAEVEQPVKSQGAVKKPKKKTAQALGKVSGKPVTEAKEAEHPENPEKSTKQPTIPSFPILFSAENDSSPISSPSSVLQPPGQPDAPISQPTAVDSTPPSTVQPGGPSPPSDTEDMFPPPPPPDMLVPFEPTSSSSGGYPSSTDSDVPPSAEESVAAESLVNTELDDELEDKMARCSEILTLLPSQREALLSEKVRHFQDAGASAQQQTIAGVSLRLTDILSALDPTKPLKSSTAKLYLEFLKRSPWRKWNAFLSIVDLCVLFRMPRTTMVVLPVAQLVATQNGKADAVAEKLQEAIAKVSYTSHQTMGIIVPWRLQATMYGVTYAETQMLSAKNIQATIRSFSWAMQYDNFMGPLLAHVLSSELSKQGLAVRLLHRENFAVESGMHQHMNDPRLFCSLVSYELLHGCKPRVDPQDVLAFRDILTLQLLEFYEQMTMEKTVV</sequence>
<gene>
    <name evidence="2" type="ORF">cyc_00182</name>
</gene>
<evidence type="ECO:0000313" key="3">
    <source>
        <dbReference type="Proteomes" id="UP000095192"/>
    </source>
</evidence>
<feature type="compositionally biased region" description="Low complexity" evidence="1">
    <location>
        <begin position="129"/>
        <end position="157"/>
    </location>
</feature>
<keyword evidence="3" id="KW-1185">Reference proteome</keyword>
<feature type="compositionally biased region" description="Polar residues" evidence="1">
    <location>
        <begin position="66"/>
        <end position="78"/>
    </location>
</feature>
<feature type="compositionally biased region" description="Polar residues" evidence="1">
    <location>
        <begin position="172"/>
        <end position="192"/>
    </location>
</feature>
<feature type="compositionally biased region" description="Basic and acidic residues" evidence="1">
    <location>
        <begin position="82"/>
        <end position="93"/>
    </location>
</feature>
<feature type="compositionally biased region" description="Low complexity" evidence="1">
    <location>
        <begin position="324"/>
        <end position="344"/>
    </location>
</feature>
<accession>A0A1D3D5R5</accession>